<feature type="domain" description="HTH LytTR-type" evidence="3">
    <location>
        <begin position="139"/>
        <end position="248"/>
    </location>
</feature>
<proteinExistence type="predicted"/>
<dbReference type="SMART" id="SM00850">
    <property type="entry name" value="LytTR"/>
    <property type="match status" value="1"/>
</dbReference>
<accession>A0A5S5DWE7</accession>
<dbReference type="PANTHER" id="PTHR37299:SF1">
    <property type="entry name" value="STAGE 0 SPORULATION PROTEIN A HOMOLOG"/>
    <property type="match status" value="1"/>
</dbReference>
<dbReference type="Gene3D" id="2.40.50.1020">
    <property type="entry name" value="LytTr DNA-binding domain"/>
    <property type="match status" value="1"/>
</dbReference>
<dbReference type="RefSeq" id="WP_148868311.1">
    <property type="nucleotide sequence ID" value="NZ_VNIA01000001.1"/>
</dbReference>
<dbReference type="AlphaFoldDB" id="A0A5S5DWE7"/>
<dbReference type="SUPFAM" id="SSF52172">
    <property type="entry name" value="CheY-like"/>
    <property type="match status" value="1"/>
</dbReference>
<dbReference type="InterPro" id="IPR001789">
    <property type="entry name" value="Sig_transdc_resp-reg_receiver"/>
</dbReference>
<keyword evidence="5" id="KW-1185">Reference proteome</keyword>
<sequence length="248" mass="28891">MNVVIVEDEDLAAYNLEDNLKKQNILLIHSIQRLYSVEEMKTFFKKSSADLIFLDIHLADGNSLETLPEISITAPIIFTTAYNDYAVQAFKHFAIDYLLKPFDIEDLEASLTKFKSFKKTFQQNSENSESKKGSYQKRFLVNQGNKLVSIETDEISFFYGFEKYLFIYTKNENSYLYDDTIKNVINKLNPNNFVRINRNYIIHFNAVSKVIKHSSLKLEVVLNQENPGKEKVFVSKSEAKSFKKWLDK</sequence>
<dbReference type="SMART" id="SM00448">
    <property type="entry name" value="REC"/>
    <property type="match status" value="1"/>
</dbReference>
<keyword evidence="1" id="KW-0597">Phosphoprotein</keyword>
<dbReference type="InterPro" id="IPR046947">
    <property type="entry name" value="LytR-like"/>
</dbReference>
<evidence type="ECO:0000256" key="1">
    <source>
        <dbReference type="PROSITE-ProRule" id="PRU00169"/>
    </source>
</evidence>
<dbReference type="InterPro" id="IPR011006">
    <property type="entry name" value="CheY-like_superfamily"/>
</dbReference>
<reference evidence="4 5" key="1">
    <citation type="submission" date="2019-07" db="EMBL/GenBank/DDBJ databases">
        <title>Genomic Encyclopedia of Type Strains, Phase IV (KMG-IV): sequencing the most valuable type-strain genomes for metagenomic binning, comparative biology and taxonomic classification.</title>
        <authorList>
            <person name="Goeker M."/>
        </authorList>
    </citation>
    <scope>NUCLEOTIDE SEQUENCE [LARGE SCALE GENOMIC DNA]</scope>
    <source>
        <strain evidence="4 5">DSM 18961</strain>
    </source>
</reference>
<dbReference type="PROSITE" id="PS50110">
    <property type="entry name" value="RESPONSE_REGULATORY"/>
    <property type="match status" value="1"/>
</dbReference>
<dbReference type="PROSITE" id="PS50930">
    <property type="entry name" value="HTH_LYTTR"/>
    <property type="match status" value="1"/>
</dbReference>
<dbReference type="GO" id="GO:0000156">
    <property type="term" value="F:phosphorelay response regulator activity"/>
    <property type="evidence" value="ECO:0007669"/>
    <property type="project" value="InterPro"/>
</dbReference>
<dbReference type="EMBL" id="VNIA01000001">
    <property type="protein sequence ID" value="TYP99598.1"/>
    <property type="molecule type" value="Genomic_DNA"/>
</dbReference>
<dbReference type="Proteomes" id="UP000323136">
    <property type="component" value="Unassembled WGS sequence"/>
</dbReference>
<dbReference type="Gene3D" id="3.40.50.2300">
    <property type="match status" value="1"/>
</dbReference>
<evidence type="ECO:0000313" key="5">
    <source>
        <dbReference type="Proteomes" id="UP000323136"/>
    </source>
</evidence>
<evidence type="ECO:0000313" key="4">
    <source>
        <dbReference type="EMBL" id="TYP99598.1"/>
    </source>
</evidence>
<dbReference type="InterPro" id="IPR007492">
    <property type="entry name" value="LytTR_DNA-bd_dom"/>
</dbReference>
<name>A0A5S5DWE7_9FLAO</name>
<feature type="modified residue" description="4-aspartylphosphate" evidence="1">
    <location>
        <position position="55"/>
    </location>
</feature>
<evidence type="ECO:0000259" key="3">
    <source>
        <dbReference type="PROSITE" id="PS50930"/>
    </source>
</evidence>
<feature type="domain" description="Response regulatory" evidence="2">
    <location>
        <begin position="2"/>
        <end position="115"/>
    </location>
</feature>
<organism evidence="4 5">
    <name type="scientific">Tenacibaculum adriaticum</name>
    <dbReference type="NCBI Taxonomy" id="413713"/>
    <lineage>
        <taxon>Bacteria</taxon>
        <taxon>Pseudomonadati</taxon>
        <taxon>Bacteroidota</taxon>
        <taxon>Flavobacteriia</taxon>
        <taxon>Flavobacteriales</taxon>
        <taxon>Flavobacteriaceae</taxon>
        <taxon>Tenacibaculum</taxon>
    </lineage>
</organism>
<comment type="caution">
    <text evidence="4">The sequence shown here is derived from an EMBL/GenBank/DDBJ whole genome shotgun (WGS) entry which is preliminary data.</text>
</comment>
<dbReference type="GO" id="GO:0003677">
    <property type="term" value="F:DNA binding"/>
    <property type="evidence" value="ECO:0007669"/>
    <property type="project" value="InterPro"/>
</dbReference>
<dbReference type="PANTHER" id="PTHR37299">
    <property type="entry name" value="TRANSCRIPTIONAL REGULATOR-RELATED"/>
    <property type="match status" value="1"/>
</dbReference>
<dbReference type="Pfam" id="PF00072">
    <property type="entry name" value="Response_reg"/>
    <property type="match status" value="1"/>
</dbReference>
<gene>
    <name evidence="4" type="ORF">C7447_101198</name>
</gene>
<dbReference type="OrthoDB" id="2168082at2"/>
<protein>
    <submittedName>
        <fullName evidence="4">LytTR family two component transcriptional regulator</fullName>
    </submittedName>
</protein>
<dbReference type="Pfam" id="PF04397">
    <property type="entry name" value="LytTR"/>
    <property type="match status" value="1"/>
</dbReference>
<evidence type="ECO:0000259" key="2">
    <source>
        <dbReference type="PROSITE" id="PS50110"/>
    </source>
</evidence>